<dbReference type="Pfam" id="PF14457">
    <property type="entry name" value="Prok-E2_A"/>
    <property type="match status" value="1"/>
</dbReference>
<gene>
    <name evidence="8" type="ORF">GCM10010269_22130</name>
</gene>
<keyword evidence="1" id="KW-0645">Protease</keyword>
<evidence type="ECO:0000313" key="9">
    <source>
        <dbReference type="Proteomes" id="UP000606194"/>
    </source>
</evidence>
<dbReference type="InterPro" id="IPR037518">
    <property type="entry name" value="MPN"/>
</dbReference>
<evidence type="ECO:0000259" key="7">
    <source>
        <dbReference type="PROSITE" id="PS50249"/>
    </source>
</evidence>
<dbReference type="Pfam" id="PF14464">
    <property type="entry name" value="Prok-JAB"/>
    <property type="match status" value="1"/>
</dbReference>
<feature type="region of interest" description="Disordered" evidence="6">
    <location>
        <begin position="806"/>
        <end position="850"/>
    </location>
</feature>
<dbReference type="InterPro" id="IPR000594">
    <property type="entry name" value="ThiF_NAD_FAD-bd"/>
</dbReference>
<dbReference type="Proteomes" id="UP000606194">
    <property type="component" value="Unassembled WGS sequence"/>
</dbReference>
<keyword evidence="4" id="KW-0862">Zinc</keyword>
<evidence type="ECO:0000256" key="2">
    <source>
        <dbReference type="ARBA" id="ARBA00022723"/>
    </source>
</evidence>
<dbReference type="GO" id="GO:0008641">
    <property type="term" value="F:ubiquitin-like modifier activating enzyme activity"/>
    <property type="evidence" value="ECO:0007669"/>
    <property type="project" value="InterPro"/>
</dbReference>
<proteinExistence type="predicted"/>
<dbReference type="EMBL" id="BMTL01000007">
    <property type="protein sequence ID" value="GGR82520.1"/>
    <property type="molecule type" value="Genomic_DNA"/>
</dbReference>
<dbReference type="GO" id="GO:0061504">
    <property type="term" value="P:cyclic threonylcarbamoyladenosine biosynthetic process"/>
    <property type="evidence" value="ECO:0007669"/>
    <property type="project" value="TreeGrafter"/>
</dbReference>
<organism evidence="8 9">
    <name type="scientific">Streptomyces humidus</name>
    <dbReference type="NCBI Taxonomy" id="52259"/>
    <lineage>
        <taxon>Bacteria</taxon>
        <taxon>Bacillati</taxon>
        <taxon>Actinomycetota</taxon>
        <taxon>Actinomycetes</taxon>
        <taxon>Kitasatosporales</taxon>
        <taxon>Streptomycetaceae</taxon>
        <taxon>Streptomyces</taxon>
    </lineage>
</organism>
<evidence type="ECO:0000256" key="4">
    <source>
        <dbReference type="ARBA" id="ARBA00022833"/>
    </source>
</evidence>
<dbReference type="InterPro" id="IPR035985">
    <property type="entry name" value="Ubiquitin-activating_enz"/>
</dbReference>
<evidence type="ECO:0000256" key="6">
    <source>
        <dbReference type="SAM" id="MobiDB-lite"/>
    </source>
</evidence>
<protein>
    <recommendedName>
        <fullName evidence="7">MPN domain-containing protein</fullName>
    </recommendedName>
</protein>
<dbReference type="GO" id="GO:0008237">
    <property type="term" value="F:metallopeptidase activity"/>
    <property type="evidence" value="ECO:0007669"/>
    <property type="project" value="UniProtKB-KW"/>
</dbReference>
<reference evidence="8" key="1">
    <citation type="journal article" date="2014" name="Int. J. Syst. Evol. Microbiol.">
        <title>Complete genome sequence of Corynebacterium casei LMG S-19264T (=DSM 44701T), isolated from a smear-ripened cheese.</title>
        <authorList>
            <consortium name="US DOE Joint Genome Institute (JGI-PGF)"/>
            <person name="Walter F."/>
            <person name="Albersmeier A."/>
            <person name="Kalinowski J."/>
            <person name="Ruckert C."/>
        </authorList>
    </citation>
    <scope>NUCLEOTIDE SEQUENCE</scope>
    <source>
        <strain evidence="8">JCM 4386</strain>
    </source>
</reference>
<dbReference type="AlphaFoldDB" id="A0A918FTL1"/>
<reference evidence="8" key="2">
    <citation type="submission" date="2020-09" db="EMBL/GenBank/DDBJ databases">
        <authorList>
            <person name="Sun Q."/>
            <person name="Ohkuma M."/>
        </authorList>
    </citation>
    <scope>NUCLEOTIDE SEQUENCE</scope>
    <source>
        <strain evidence="8">JCM 4386</strain>
    </source>
</reference>
<dbReference type="SUPFAM" id="SSF102712">
    <property type="entry name" value="JAB1/MPN domain"/>
    <property type="match status" value="1"/>
</dbReference>
<dbReference type="GO" id="GO:0046872">
    <property type="term" value="F:metal ion binding"/>
    <property type="evidence" value="ECO:0007669"/>
    <property type="project" value="UniProtKB-KW"/>
</dbReference>
<dbReference type="PANTHER" id="PTHR43267">
    <property type="entry name" value="TRNA THREONYLCARBAMOYLADENOSINE DEHYDRATASE"/>
    <property type="match status" value="1"/>
</dbReference>
<keyword evidence="5" id="KW-0482">Metalloprotease</keyword>
<dbReference type="GO" id="GO:0006508">
    <property type="term" value="P:proteolysis"/>
    <property type="evidence" value="ECO:0007669"/>
    <property type="project" value="UniProtKB-KW"/>
</dbReference>
<dbReference type="SUPFAM" id="SSF54495">
    <property type="entry name" value="UBC-like"/>
    <property type="match status" value="1"/>
</dbReference>
<dbReference type="InterPro" id="IPR032865">
    <property type="entry name" value="Prok-E2_A"/>
</dbReference>
<evidence type="ECO:0000313" key="8">
    <source>
        <dbReference type="EMBL" id="GGR82520.1"/>
    </source>
</evidence>
<keyword evidence="3" id="KW-0378">Hydrolase</keyword>
<dbReference type="GO" id="GO:0061503">
    <property type="term" value="F:tRNA threonylcarbamoyladenosine dehydratase"/>
    <property type="evidence" value="ECO:0007669"/>
    <property type="project" value="TreeGrafter"/>
</dbReference>
<dbReference type="PROSITE" id="PS50249">
    <property type="entry name" value="MPN"/>
    <property type="match status" value="1"/>
</dbReference>
<evidence type="ECO:0000256" key="5">
    <source>
        <dbReference type="ARBA" id="ARBA00023049"/>
    </source>
</evidence>
<dbReference type="Pfam" id="PF00899">
    <property type="entry name" value="ThiF"/>
    <property type="match status" value="1"/>
</dbReference>
<keyword evidence="9" id="KW-1185">Reference proteome</keyword>
<evidence type="ECO:0000256" key="3">
    <source>
        <dbReference type="ARBA" id="ARBA00022801"/>
    </source>
</evidence>
<name>A0A918FTL1_9ACTN</name>
<dbReference type="PANTHER" id="PTHR43267:SF1">
    <property type="entry name" value="TRNA THREONYLCARBAMOYLADENOSINE DEHYDRATASE"/>
    <property type="match status" value="1"/>
</dbReference>
<sequence>MSDRTTTAVTAGQQLALDQLRQITGSARGGVFLAHVDTAPAKAPTGFVEARISVGCAGLSRAEGGLRLRSEEPVTLYIPPDFPFEVPLVYTRHSRFAGAPHVVWAHFPCLYRSTATEWDPADGMYGFITRLLDWFRAAAAGELDAPGEPLHPPHAVGDYADGLLVVRRDAPAAEDDEPWLGAALLHRISDERSDVVGWLPFGQPWPPTLADARAAAQLPNGAEVFLAPAVITADHLTFEYPDTARALITALARGRITARMVLGLVGVAADHNRRLRTAAEQTGPDGTPHPLAPVHLLLGTPSRGTSGHGPRRTHLVAWHLPDFADKLTRRAVTAYVDRQLPELGDEIMQIGEEWLDTLTTRWIRLYEARPEVTVRRDHHTPAAWLHGKRILVLGAGALGAPAADICARAGAAHLTVVDQSLVHPGIPARQPYADADIGYPKADVLAARLNQIAPHATRIEPVVADITRGLPALDVHSFDLILDCTANRVVRAFLERARRTDPTHWPHLATVMIGHQATRGIAALSPHGATGGGADVLRRTALTARTDPTGALADMVEDFFPTEPRTELFQPEPGCSDATFTGSAADVTALAGQLMTGILHALNTPADQHTMAALTVRTPSGPTDPQPAGPRWLTWPNDTIITDDATGYDVRIAPAALAEMRAEARRGARVRGPRVETGGMLLGAIDDSTGIIYVDEATGPPPDSLLAETYFQHGLDGVPRHLAARRTATGNTSRFLGLWHTHPHSPAQPSATDRTAMELLTLPLDDAPARALVLIAGGPQPVWQKWLATGDGPDLYARLAARTTAATTPPATTVPPGRPRSALWWPGGYATRPTTDNPLPAPRRSDDARP</sequence>
<dbReference type="RefSeq" id="WP_053743995.1">
    <property type="nucleotide sequence ID" value="NZ_BMTL01000007.1"/>
</dbReference>
<dbReference type="InterPro" id="IPR045886">
    <property type="entry name" value="ThiF/MoeB/HesA"/>
</dbReference>
<dbReference type="Gene3D" id="3.40.50.720">
    <property type="entry name" value="NAD(P)-binding Rossmann-like Domain"/>
    <property type="match status" value="1"/>
</dbReference>
<keyword evidence="2" id="KW-0479">Metal-binding</keyword>
<dbReference type="InterPro" id="IPR028090">
    <property type="entry name" value="JAB_dom_prok"/>
</dbReference>
<comment type="caution">
    <text evidence="8">The sequence shown here is derived from an EMBL/GenBank/DDBJ whole genome shotgun (WGS) entry which is preliminary data.</text>
</comment>
<dbReference type="InterPro" id="IPR016135">
    <property type="entry name" value="UBQ-conjugating_enzyme/RWD"/>
</dbReference>
<dbReference type="SUPFAM" id="SSF69572">
    <property type="entry name" value="Activating enzymes of the ubiquitin-like proteins"/>
    <property type="match status" value="1"/>
</dbReference>
<feature type="domain" description="MPN" evidence="7">
    <location>
        <begin position="650"/>
        <end position="792"/>
    </location>
</feature>
<evidence type="ECO:0000256" key="1">
    <source>
        <dbReference type="ARBA" id="ARBA00022670"/>
    </source>
</evidence>
<dbReference type="Gene3D" id="3.40.140.10">
    <property type="entry name" value="Cytidine Deaminase, domain 2"/>
    <property type="match status" value="1"/>
</dbReference>
<accession>A0A918FTL1</accession>